<dbReference type="Proteomes" id="UP001499854">
    <property type="component" value="Unassembled WGS sequence"/>
</dbReference>
<name>A0ABN2QUN8_9ACTN</name>
<dbReference type="PANTHER" id="PTHR30055">
    <property type="entry name" value="HTH-TYPE TRANSCRIPTIONAL REGULATOR RUTR"/>
    <property type="match status" value="1"/>
</dbReference>
<comment type="caution">
    <text evidence="7">The sequence shown here is derived from an EMBL/GenBank/DDBJ whole genome shotgun (WGS) entry which is preliminary data.</text>
</comment>
<keyword evidence="8" id="KW-1185">Reference proteome</keyword>
<dbReference type="InterPro" id="IPR009057">
    <property type="entry name" value="Homeodomain-like_sf"/>
</dbReference>
<dbReference type="Gene3D" id="1.10.10.60">
    <property type="entry name" value="Homeodomain-like"/>
    <property type="match status" value="1"/>
</dbReference>
<gene>
    <name evidence="7" type="ORF">GCM10009838_13160</name>
</gene>
<dbReference type="PROSITE" id="PS50977">
    <property type="entry name" value="HTH_TETR_2"/>
    <property type="match status" value="1"/>
</dbReference>
<feature type="DNA-binding region" description="H-T-H motif" evidence="4">
    <location>
        <begin position="37"/>
        <end position="56"/>
    </location>
</feature>
<reference evidence="7 8" key="1">
    <citation type="journal article" date="2019" name="Int. J. Syst. Evol. Microbiol.">
        <title>The Global Catalogue of Microorganisms (GCM) 10K type strain sequencing project: providing services to taxonomists for standard genome sequencing and annotation.</title>
        <authorList>
            <consortium name="The Broad Institute Genomics Platform"/>
            <consortium name="The Broad Institute Genome Sequencing Center for Infectious Disease"/>
            <person name="Wu L."/>
            <person name="Ma J."/>
        </authorList>
    </citation>
    <scope>NUCLEOTIDE SEQUENCE [LARGE SCALE GENOMIC DNA]</scope>
    <source>
        <strain evidence="7 8">JCM 16013</strain>
    </source>
</reference>
<dbReference type="SUPFAM" id="SSF46689">
    <property type="entry name" value="Homeodomain-like"/>
    <property type="match status" value="1"/>
</dbReference>
<organism evidence="7 8">
    <name type="scientific">Catenulispora subtropica</name>
    <dbReference type="NCBI Taxonomy" id="450798"/>
    <lineage>
        <taxon>Bacteria</taxon>
        <taxon>Bacillati</taxon>
        <taxon>Actinomycetota</taxon>
        <taxon>Actinomycetes</taxon>
        <taxon>Catenulisporales</taxon>
        <taxon>Catenulisporaceae</taxon>
        <taxon>Catenulispora</taxon>
    </lineage>
</organism>
<feature type="compositionally biased region" description="Basic and acidic residues" evidence="5">
    <location>
        <begin position="151"/>
        <end position="161"/>
    </location>
</feature>
<protein>
    <submittedName>
        <fullName evidence="7">TetR family transcriptional regulator</fullName>
    </submittedName>
</protein>
<proteinExistence type="predicted"/>
<evidence type="ECO:0000256" key="2">
    <source>
        <dbReference type="ARBA" id="ARBA00023125"/>
    </source>
</evidence>
<dbReference type="EMBL" id="BAAAQM010000005">
    <property type="protein sequence ID" value="GAA1958416.1"/>
    <property type="molecule type" value="Genomic_DNA"/>
</dbReference>
<keyword evidence="2 4" id="KW-0238">DNA-binding</keyword>
<feature type="domain" description="HTH tetR-type" evidence="6">
    <location>
        <begin position="14"/>
        <end position="74"/>
    </location>
</feature>
<keyword evidence="1" id="KW-0805">Transcription regulation</keyword>
<keyword evidence="3" id="KW-0804">Transcription</keyword>
<sequence>MTEPPLGLRESKKRRTRLAISEHAVRLFIARGFEATTVAEVAAAARVAKKTVTNYFPRKEDLALDFQEEFIASLAVTARSRASGTPVLTALRVRHREDVRDHAATAGFSSSDFARMIADSPTLTARLRELHELRERALAEALAESGPAERGGGDRGGDRDGLGTRAVAAHLATAHRVLFQRVQELSLAGLPPHAIADTVTEEAQQVFDLLEPSFGGYGS</sequence>
<dbReference type="Gene3D" id="1.10.357.10">
    <property type="entry name" value="Tetracycline Repressor, domain 2"/>
    <property type="match status" value="1"/>
</dbReference>
<dbReference type="PANTHER" id="PTHR30055:SF234">
    <property type="entry name" value="HTH-TYPE TRANSCRIPTIONAL REGULATOR BETI"/>
    <property type="match status" value="1"/>
</dbReference>
<evidence type="ECO:0000256" key="3">
    <source>
        <dbReference type="ARBA" id="ARBA00023163"/>
    </source>
</evidence>
<evidence type="ECO:0000259" key="6">
    <source>
        <dbReference type="PROSITE" id="PS50977"/>
    </source>
</evidence>
<evidence type="ECO:0000313" key="7">
    <source>
        <dbReference type="EMBL" id="GAA1958416.1"/>
    </source>
</evidence>
<accession>A0ABN2QUN8</accession>
<dbReference type="InterPro" id="IPR001647">
    <property type="entry name" value="HTH_TetR"/>
</dbReference>
<evidence type="ECO:0000256" key="5">
    <source>
        <dbReference type="SAM" id="MobiDB-lite"/>
    </source>
</evidence>
<dbReference type="Pfam" id="PF00440">
    <property type="entry name" value="TetR_N"/>
    <property type="match status" value="1"/>
</dbReference>
<evidence type="ECO:0000313" key="8">
    <source>
        <dbReference type="Proteomes" id="UP001499854"/>
    </source>
</evidence>
<evidence type="ECO:0000256" key="4">
    <source>
        <dbReference type="PROSITE-ProRule" id="PRU00335"/>
    </source>
</evidence>
<dbReference type="RefSeq" id="WP_344656020.1">
    <property type="nucleotide sequence ID" value="NZ_BAAAQM010000005.1"/>
</dbReference>
<dbReference type="InterPro" id="IPR050109">
    <property type="entry name" value="HTH-type_TetR-like_transc_reg"/>
</dbReference>
<feature type="region of interest" description="Disordered" evidence="5">
    <location>
        <begin position="141"/>
        <end position="161"/>
    </location>
</feature>
<evidence type="ECO:0000256" key="1">
    <source>
        <dbReference type="ARBA" id="ARBA00023015"/>
    </source>
</evidence>